<dbReference type="GO" id="GO:0005886">
    <property type="term" value="C:plasma membrane"/>
    <property type="evidence" value="ECO:0007669"/>
    <property type="project" value="UniProtKB-SubCell"/>
</dbReference>
<dbReference type="KEGG" id="pswu:SY83_08540"/>
<dbReference type="AlphaFoldDB" id="A0A172THH5"/>
<dbReference type="PANTHER" id="PTHR40043:SF1">
    <property type="entry name" value="UPF0719 INNER MEMBRANE PROTEIN YJFL"/>
    <property type="match status" value="1"/>
</dbReference>
<keyword evidence="3" id="KW-1003">Cell membrane</keyword>
<comment type="subcellular location">
    <subcellularLocation>
        <location evidence="1">Cell membrane</location>
        <topology evidence="1">Multi-pass membrane protein</topology>
    </subcellularLocation>
</comment>
<evidence type="ECO:0000256" key="4">
    <source>
        <dbReference type="ARBA" id="ARBA00022692"/>
    </source>
</evidence>
<protein>
    <submittedName>
        <fullName evidence="8">Membrane protein</fullName>
    </submittedName>
</protein>
<accession>A0A172THH5</accession>
<feature type="transmembrane region" description="Helical" evidence="7">
    <location>
        <begin position="117"/>
        <end position="133"/>
    </location>
</feature>
<feature type="transmembrane region" description="Helical" evidence="7">
    <location>
        <begin position="12"/>
        <end position="29"/>
    </location>
</feature>
<dbReference type="OrthoDB" id="2678278at2"/>
<dbReference type="EMBL" id="CP011388">
    <property type="protein sequence ID" value="ANE46317.1"/>
    <property type="molecule type" value="Genomic_DNA"/>
</dbReference>
<keyword evidence="6 7" id="KW-0472">Membrane</keyword>
<keyword evidence="9" id="KW-1185">Reference proteome</keyword>
<proteinExistence type="inferred from homology"/>
<dbReference type="STRING" id="1178515.SY83_08540"/>
<evidence type="ECO:0000256" key="6">
    <source>
        <dbReference type="ARBA" id="ARBA00023136"/>
    </source>
</evidence>
<comment type="similarity">
    <text evidence="2">Belongs to the UPF0719 family.</text>
</comment>
<feature type="transmembrane region" description="Helical" evidence="7">
    <location>
        <begin position="50"/>
        <end position="70"/>
    </location>
</feature>
<evidence type="ECO:0000256" key="7">
    <source>
        <dbReference type="SAM" id="Phobius"/>
    </source>
</evidence>
<evidence type="ECO:0000256" key="1">
    <source>
        <dbReference type="ARBA" id="ARBA00004651"/>
    </source>
</evidence>
<sequence>MEGYLNDLSHVFIGMVLILVMMALGYFIFSKLTKFNDYAEIQKGNEAAGIYMGGKLLGLAIIVGMVSYSTDAWVDMIIWSVVGIVALCLVYIIFDFLTPALHVCEEIEKGNKSVAQLLRSIIVGVSLVIGTFLM</sequence>
<dbReference type="Proteomes" id="UP000076927">
    <property type="component" value="Chromosome"/>
</dbReference>
<feature type="transmembrane region" description="Helical" evidence="7">
    <location>
        <begin position="76"/>
        <end position="97"/>
    </location>
</feature>
<evidence type="ECO:0000256" key="5">
    <source>
        <dbReference type="ARBA" id="ARBA00022989"/>
    </source>
</evidence>
<name>A0A172THH5_9BACL</name>
<dbReference type="Pfam" id="PF03994">
    <property type="entry name" value="DUF350"/>
    <property type="match status" value="1"/>
</dbReference>
<evidence type="ECO:0000313" key="9">
    <source>
        <dbReference type="Proteomes" id="UP000076927"/>
    </source>
</evidence>
<evidence type="ECO:0000313" key="8">
    <source>
        <dbReference type="EMBL" id="ANE46317.1"/>
    </source>
</evidence>
<keyword evidence="4 7" id="KW-0812">Transmembrane</keyword>
<dbReference type="InterPro" id="IPR007140">
    <property type="entry name" value="DUF350"/>
</dbReference>
<organism evidence="8 9">
    <name type="scientific">Paenibacillus swuensis</name>
    <dbReference type="NCBI Taxonomy" id="1178515"/>
    <lineage>
        <taxon>Bacteria</taxon>
        <taxon>Bacillati</taxon>
        <taxon>Bacillota</taxon>
        <taxon>Bacilli</taxon>
        <taxon>Bacillales</taxon>
        <taxon>Paenibacillaceae</taxon>
        <taxon>Paenibacillus</taxon>
    </lineage>
</organism>
<keyword evidence="5 7" id="KW-1133">Transmembrane helix</keyword>
<dbReference type="PATRIC" id="fig|1178515.4.peg.1702"/>
<dbReference type="PANTHER" id="PTHR40043">
    <property type="entry name" value="UPF0719 INNER MEMBRANE PROTEIN YJFL"/>
    <property type="match status" value="1"/>
</dbReference>
<reference evidence="8 9" key="1">
    <citation type="submission" date="2015-01" db="EMBL/GenBank/DDBJ databases">
        <title>Paenibacillus swuensis/DY6/whole genome sequencing.</title>
        <authorList>
            <person name="Kim M.K."/>
            <person name="Srinivasan S."/>
            <person name="Lee J.-J."/>
        </authorList>
    </citation>
    <scope>NUCLEOTIDE SEQUENCE [LARGE SCALE GENOMIC DNA]</scope>
    <source>
        <strain evidence="8 9">DY6</strain>
    </source>
</reference>
<gene>
    <name evidence="8" type="ORF">SY83_08540</name>
</gene>
<evidence type="ECO:0000256" key="3">
    <source>
        <dbReference type="ARBA" id="ARBA00022475"/>
    </source>
</evidence>
<evidence type="ECO:0000256" key="2">
    <source>
        <dbReference type="ARBA" id="ARBA00005779"/>
    </source>
</evidence>